<evidence type="ECO:0000256" key="1">
    <source>
        <dbReference type="ARBA" id="ARBA00004123"/>
    </source>
</evidence>
<evidence type="ECO:0000256" key="11">
    <source>
        <dbReference type="SAM" id="MobiDB-lite"/>
    </source>
</evidence>
<feature type="domain" description="B box-type" evidence="12">
    <location>
        <begin position="51"/>
        <end position="96"/>
    </location>
</feature>
<dbReference type="EMBL" id="VDCV01000004">
    <property type="protein sequence ID" value="KAB5561382.1"/>
    <property type="molecule type" value="Genomic_DNA"/>
</dbReference>
<keyword evidence="4" id="KW-0677">Repeat</keyword>
<evidence type="ECO:0000256" key="5">
    <source>
        <dbReference type="ARBA" id="ARBA00022771"/>
    </source>
</evidence>
<dbReference type="InterPro" id="IPR000315">
    <property type="entry name" value="Znf_B-box"/>
</dbReference>
<dbReference type="PROSITE" id="PS50119">
    <property type="entry name" value="ZF_BBOX"/>
    <property type="match status" value="2"/>
</dbReference>
<evidence type="ECO:0000256" key="8">
    <source>
        <dbReference type="ARBA" id="ARBA00023163"/>
    </source>
</evidence>
<feature type="compositionally biased region" description="Polar residues" evidence="11">
    <location>
        <begin position="129"/>
        <end position="144"/>
    </location>
</feature>
<evidence type="ECO:0000256" key="10">
    <source>
        <dbReference type="PROSITE-ProRule" id="PRU00024"/>
    </source>
</evidence>
<keyword evidence="3" id="KW-0479">Metal-binding</keyword>
<keyword evidence="9" id="KW-0539">Nucleus</keyword>
<evidence type="ECO:0000313" key="13">
    <source>
        <dbReference type="EMBL" id="KAB5561382.1"/>
    </source>
</evidence>
<evidence type="ECO:0000259" key="12">
    <source>
        <dbReference type="PROSITE" id="PS50119"/>
    </source>
</evidence>
<keyword evidence="8" id="KW-0804">Transcription</keyword>
<keyword evidence="2" id="KW-0678">Repressor</keyword>
<dbReference type="SMART" id="SM00336">
    <property type="entry name" value="BBOX"/>
    <property type="match status" value="2"/>
</dbReference>
<evidence type="ECO:0000256" key="4">
    <source>
        <dbReference type="ARBA" id="ARBA00022737"/>
    </source>
</evidence>
<evidence type="ECO:0000256" key="9">
    <source>
        <dbReference type="ARBA" id="ARBA00023242"/>
    </source>
</evidence>
<dbReference type="GO" id="GO:0010100">
    <property type="term" value="P:negative regulation of photomorphogenesis"/>
    <property type="evidence" value="ECO:0007669"/>
    <property type="project" value="UniProtKB-ARBA"/>
</dbReference>
<keyword evidence="14" id="KW-1185">Reference proteome</keyword>
<feature type="region of interest" description="Disordered" evidence="11">
    <location>
        <begin position="115"/>
        <end position="161"/>
    </location>
</feature>
<dbReference type="CDD" id="cd19821">
    <property type="entry name" value="Bbox1_BBX-like"/>
    <property type="match status" value="2"/>
</dbReference>
<comment type="subcellular location">
    <subcellularLocation>
        <location evidence="1">Nucleus</location>
    </subcellularLocation>
</comment>
<name>A0A5N5N284_9ROSI</name>
<evidence type="ECO:0000256" key="7">
    <source>
        <dbReference type="ARBA" id="ARBA00023015"/>
    </source>
</evidence>
<evidence type="ECO:0000256" key="3">
    <source>
        <dbReference type="ARBA" id="ARBA00022723"/>
    </source>
</evidence>
<sequence>MRMLCDVCESGAAILFCAADEAALCRSCDEKVHICNKLASRHVRVGLAEPSDVPRCDICENAPAFFYCEIDGISLCLQCDMIVHVGGKRTHGRYLLLRQRVEFPGDKPVCTEEQGQQLLDHNETRRDQNQSSKLTARENQQNHRASPAPMVENNTDSDGKMDNKKVMNFLVWLLLDSSKGSHKSKQGEKQWNEEVKTTVQLAIYHVCHQAPSLFSTTCNREDNIESLKKTASPKNGFSYRADKLAALLLTIYDVRFQRDALRIDLKPGHVQLVVSEWDIQIKVLQMLGNLSIVYQEQSTDAYKPSETGPACIYTLFDRFCKLWHIEELQLKLIDPFASSHMFLFVDSRMLPEMGAKADGQLDHQGLYLLI</sequence>
<dbReference type="FunFam" id="3.30.160.60:FF:000610">
    <property type="entry name" value="B-box zinc finger protein 19"/>
    <property type="match status" value="1"/>
</dbReference>
<keyword evidence="5 10" id="KW-0863">Zinc-finger</keyword>
<dbReference type="InterPro" id="IPR049808">
    <property type="entry name" value="CONSTANS-like_Bbox1"/>
</dbReference>
<dbReference type="PANTHER" id="PTHR31832">
    <property type="entry name" value="B-BOX ZINC FINGER PROTEIN 22"/>
    <property type="match status" value="1"/>
</dbReference>
<dbReference type="Gene3D" id="3.30.160.60">
    <property type="entry name" value="Classic Zinc Finger"/>
    <property type="match status" value="1"/>
</dbReference>
<dbReference type="GO" id="GO:0006355">
    <property type="term" value="P:regulation of DNA-templated transcription"/>
    <property type="evidence" value="ECO:0007669"/>
    <property type="project" value="TreeGrafter"/>
</dbReference>
<reference evidence="14" key="1">
    <citation type="journal article" date="2019" name="Gigascience">
        <title>De novo genome assembly of the endangered Acer yangbiense, a plant species with extremely small populations endemic to Yunnan Province, China.</title>
        <authorList>
            <person name="Yang J."/>
            <person name="Wariss H.M."/>
            <person name="Tao L."/>
            <person name="Zhang R."/>
            <person name="Yun Q."/>
            <person name="Hollingsworth P."/>
            <person name="Dao Z."/>
            <person name="Luo G."/>
            <person name="Guo H."/>
            <person name="Ma Y."/>
            <person name="Sun W."/>
        </authorList>
    </citation>
    <scope>NUCLEOTIDE SEQUENCE [LARGE SCALE GENOMIC DNA]</scope>
    <source>
        <strain evidence="14">cv. br00</strain>
    </source>
</reference>
<feature type="domain" description="B box-type" evidence="12">
    <location>
        <begin position="1"/>
        <end position="47"/>
    </location>
</feature>
<protein>
    <recommendedName>
        <fullName evidence="12">B box-type domain-containing protein</fullName>
    </recommendedName>
</protein>
<comment type="caution">
    <text evidence="13">The sequence shown here is derived from an EMBL/GenBank/DDBJ whole genome shotgun (WGS) entry which is preliminary data.</text>
</comment>
<evidence type="ECO:0000256" key="2">
    <source>
        <dbReference type="ARBA" id="ARBA00022491"/>
    </source>
</evidence>
<dbReference type="Pfam" id="PF00643">
    <property type="entry name" value="zf-B_box"/>
    <property type="match status" value="1"/>
</dbReference>
<dbReference type="GO" id="GO:0005634">
    <property type="term" value="C:nucleus"/>
    <property type="evidence" value="ECO:0007669"/>
    <property type="project" value="UniProtKB-SubCell"/>
</dbReference>
<dbReference type="GO" id="GO:0008270">
    <property type="term" value="F:zinc ion binding"/>
    <property type="evidence" value="ECO:0007669"/>
    <property type="project" value="UniProtKB-KW"/>
</dbReference>
<proteinExistence type="predicted"/>
<evidence type="ECO:0000256" key="6">
    <source>
        <dbReference type="ARBA" id="ARBA00022833"/>
    </source>
</evidence>
<dbReference type="AlphaFoldDB" id="A0A5N5N284"/>
<dbReference type="Proteomes" id="UP000326939">
    <property type="component" value="Chromosome 4"/>
</dbReference>
<dbReference type="InterPro" id="IPR051979">
    <property type="entry name" value="B-box_zinc_finger"/>
</dbReference>
<organism evidence="13 14">
    <name type="scientific">Salix brachista</name>
    <dbReference type="NCBI Taxonomy" id="2182728"/>
    <lineage>
        <taxon>Eukaryota</taxon>
        <taxon>Viridiplantae</taxon>
        <taxon>Streptophyta</taxon>
        <taxon>Embryophyta</taxon>
        <taxon>Tracheophyta</taxon>
        <taxon>Spermatophyta</taxon>
        <taxon>Magnoliopsida</taxon>
        <taxon>eudicotyledons</taxon>
        <taxon>Gunneridae</taxon>
        <taxon>Pentapetalae</taxon>
        <taxon>rosids</taxon>
        <taxon>fabids</taxon>
        <taxon>Malpighiales</taxon>
        <taxon>Salicaceae</taxon>
        <taxon>Saliceae</taxon>
        <taxon>Salix</taxon>
    </lineage>
</organism>
<dbReference type="PANTHER" id="PTHR31832:SF86">
    <property type="entry name" value="B-BOX ZINC FINGER PROTEIN 19"/>
    <property type="match status" value="1"/>
</dbReference>
<gene>
    <name evidence="13" type="ORF">DKX38_006339</name>
</gene>
<dbReference type="GO" id="GO:0009640">
    <property type="term" value="P:photomorphogenesis"/>
    <property type="evidence" value="ECO:0007669"/>
    <property type="project" value="TreeGrafter"/>
</dbReference>
<evidence type="ECO:0000313" key="14">
    <source>
        <dbReference type="Proteomes" id="UP000326939"/>
    </source>
</evidence>
<keyword evidence="7" id="KW-0805">Transcription regulation</keyword>
<keyword evidence="6" id="KW-0862">Zinc</keyword>
<accession>A0A5N5N284</accession>